<name>A0ABD3CAU5_9LAMI</name>
<sequence>MNGILDQELEEELMKFTTKYKETKPTEFYRDADVEVDIITGLAKSYDDEIIEAERMDSTESSSSFDGSDCVDDESANDSDAFGEFNLMRKKKLTNHWRSFIEPLRWRCKWLELQIKRLDAEAQKYDREIERYRQQKMVRLKGFTLDDLNVKSLPFSENHIRKEVFTRKKRRRDEATDDLASYMSRHNLFSYYENSNGASTDIGLKSHAQDSQKVDRDDEFWGNDDDLLFVEDGDDDNFLENIFRKIDFLRSRVGELKSRADKITNENGSCNDASTHDDVDGLSLGAYIVSQLIAEYNNARTNLVHFDPTENDDYGVLIDNPRIKEEQMENFEGLNIQPMQRPVLTETNRLADDKRTRSILKTVTNPESPNTRKRDGSRVRFII</sequence>
<gene>
    <name evidence="2" type="ORF">CASFOL_029750</name>
</gene>
<dbReference type="Proteomes" id="UP001632038">
    <property type="component" value="Unassembled WGS sequence"/>
</dbReference>
<dbReference type="CDD" id="cd11650">
    <property type="entry name" value="AT4G37440_like"/>
    <property type="match status" value="1"/>
</dbReference>
<accession>A0ABD3CAU5</accession>
<dbReference type="EMBL" id="JAVIJP010000047">
    <property type="protein sequence ID" value="KAL3626201.1"/>
    <property type="molecule type" value="Genomic_DNA"/>
</dbReference>
<reference evidence="3" key="1">
    <citation type="journal article" date="2024" name="IScience">
        <title>Strigolactones Initiate the Formation of Haustorium-like Structures in Castilleja.</title>
        <authorList>
            <person name="Buerger M."/>
            <person name="Peterson D."/>
            <person name="Chory J."/>
        </authorList>
    </citation>
    <scope>NUCLEOTIDE SEQUENCE [LARGE SCALE GENOMIC DNA]</scope>
</reference>
<dbReference type="AlphaFoldDB" id="A0ABD3CAU5"/>
<feature type="coiled-coil region" evidence="1">
    <location>
        <begin position="108"/>
        <end position="135"/>
    </location>
</feature>
<dbReference type="PANTHER" id="PTHR34057">
    <property type="entry name" value="ELONGATION FACTOR"/>
    <property type="match status" value="1"/>
</dbReference>
<organism evidence="2 3">
    <name type="scientific">Castilleja foliolosa</name>
    <dbReference type="NCBI Taxonomy" id="1961234"/>
    <lineage>
        <taxon>Eukaryota</taxon>
        <taxon>Viridiplantae</taxon>
        <taxon>Streptophyta</taxon>
        <taxon>Embryophyta</taxon>
        <taxon>Tracheophyta</taxon>
        <taxon>Spermatophyta</taxon>
        <taxon>Magnoliopsida</taxon>
        <taxon>eudicotyledons</taxon>
        <taxon>Gunneridae</taxon>
        <taxon>Pentapetalae</taxon>
        <taxon>asterids</taxon>
        <taxon>lamiids</taxon>
        <taxon>Lamiales</taxon>
        <taxon>Orobanchaceae</taxon>
        <taxon>Pedicularideae</taxon>
        <taxon>Castillejinae</taxon>
        <taxon>Castilleja</taxon>
    </lineage>
</organism>
<dbReference type="InterPro" id="IPR038745">
    <property type="entry name" value="AT4G37440-like"/>
</dbReference>
<evidence type="ECO:0000313" key="3">
    <source>
        <dbReference type="Proteomes" id="UP001632038"/>
    </source>
</evidence>
<keyword evidence="3" id="KW-1185">Reference proteome</keyword>
<keyword evidence="1" id="KW-0175">Coiled coil</keyword>
<dbReference type="PANTHER" id="PTHR34057:SF10">
    <property type="entry name" value="TRANSPOSASE, PTTA_EN_SPM, PLANT"/>
    <property type="match status" value="1"/>
</dbReference>
<proteinExistence type="predicted"/>
<evidence type="ECO:0000313" key="2">
    <source>
        <dbReference type="EMBL" id="KAL3626201.1"/>
    </source>
</evidence>
<comment type="caution">
    <text evidence="2">The sequence shown here is derived from an EMBL/GenBank/DDBJ whole genome shotgun (WGS) entry which is preliminary data.</text>
</comment>
<evidence type="ECO:0000256" key="1">
    <source>
        <dbReference type="SAM" id="Coils"/>
    </source>
</evidence>
<protein>
    <submittedName>
        <fullName evidence="2">Uncharacterized protein</fullName>
    </submittedName>
</protein>